<dbReference type="SUPFAM" id="SSF56003">
    <property type="entry name" value="Molybdenum cofactor-binding domain"/>
    <property type="match status" value="1"/>
</dbReference>
<evidence type="ECO:0000259" key="3">
    <source>
        <dbReference type="SMART" id="SM01008"/>
    </source>
</evidence>
<dbReference type="InterPro" id="IPR008274">
    <property type="entry name" value="AldOxase/xan_DH_MoCoBD1"/>
</dbReference>
<keyword evidence="1" id="KW-0500">Molybdenum</keyword>
<dbReference type="OrthoDB" id="9759099at2"/>
<dbReference type="Proteomes" id="UP000191153">
    <property type="component" value="Unassembled WGS sequence"/>
</dbReference>
<dbReference type="SUPFAM" id="SSF54665">
    <property type="entry name" value="CO dehydrogenase molybdoprotein N-domain-like"/>
    <property type="match status" value="1"/>
</dbReference>
<proteinExistence type="predicted"/>
<reference evidence="4 5" key="1">
    <citation type="submission" date="2017-02" db="EMBL/GenBank/DDBJ databases">
        <authorList>
            <person name="Peterson S.W."/>
        </authorList>
    </citation>
    <scope>NUCLEOTIDE SEQUENCE [LARGE SCALE GENOMIC DNA]</scope>
    <source>
        <strain evidence="4 5">ATCC 700028</strain>
    </source>
</reference>
<dbReference type="AlphaFoldDB" id="A0A1T4KG41"/>
<dbReference type="Pfam" id="PF20256">
    <property type="entry name" value="MoCoBD_2"/>
    <property type="match status" value="1"/>
</dbReference>
<gene>
    <name evidence="4" type="ORF">SAMN02745174_00412</name>
</gene>
<dbReference type="Pfam" id="PF01315">
    <property type="entry name" value="Ald_Xan_dh_C"/>
    <property type="match status" value="1"/>
</dbReference>
<organism evidence="4 5">
    <name type="scientific">Cetobacterium ceti</name>
    <dbReference type="NCBI Taxonomy" id="180163"/>
    <lineage>
        <taxon>Bacteria</taxon>
        <taxon>Fusobacteriati</taxon>
        <taxon>Fusobacteriota</taxon>
        <taxon>Fusobacteriia</taxon>
        <taxon>Fusobacteriales</taxon>
        <taxon>Fusobacteriaceae</taxon>
        <taxon>Cetobacterium</taxon>
    </lineage>
</organism>
<dbReference type="Gene3D" id="3.30.365.10">
    <property type="entry name" value="Aldehyde oxidase/xanthine dehydrogenase, molybdopterin binding domain"/>
    <property type="match status" value="4"/>
</dbReference>
<dbReference type="SMART" id="SM01008">
    <property type="entry name" value="Ald_Xan_dh_C"/>
    <property type="match status" value="1"/>
</dbReference>
<dbReference type="InterPro" id="IPR037165">
    <property type="entry name" value="AldOxase/xan_DH_Mopterin-bd_sf"/>
</dbReference>
<dbReference type="PANTHER" id="PTHR11908:SF132">
    <property type="entry name" value="ALDEHYDE OXIDASE 1-RELATED"/>
    <property type="match status" value="1"/>
</dbReference>
<evidence type="ECO:0000313" key="5">
    <source>
        <dbReference type="Proteomes" id="UP000191153"/>
    </source>
</evidence>
<keyword evidence="2" id="KW-0560">Oxidoreductase</keyword>
<name>A0A1T4KG41_9FUSO</name>
<dbReference type="InterPro" id="IPR046867">
    <property type="entry name" value="AldOxase/xan_DH_MoCoBD2"/>
</dbReference>
<evidence type="ECO:0000256" key="2">
    <source>
        <dbReference type="ARBA" id="ARBA00023002"/>
    </source>
</evidence>
<accession>A0A1T4KG41</accession>
<dbReference type="GO" id="GO:0005506">
    <property type="term" value="F:iron ion binding"/>
    <property type="evidence" value="ECO:0007669"/>
    <property type="project" value="InterPro"/>
</dbReference>
<dbReference type="InterPro" id="IPR000674">
    <property type="entry name" value="Ald_Oxase/Xan_DH_a/b"/>
</dbReference>
<protein>
    <submittedName>
        <fullName evidence="4">CO or xanthine dehydrogenase, Mo-binding subunit</fullName>
    </submittedName>
</protein>
<evidence type="ECO:0000256" key="1">
    <source>
        <dbReference type="ARBA" id="ARBA00022505"/>
    </source>
</evidence>
<dbReference type="GO" id="GO:0016491">
    <property type="term" value="F:oxidoreductase activity"/>
    <property type="evidence" value="ECO:0007669"/>
    <property type="project" value="UniProtKB-KW"/>
</dbReference>
<keyword evidence="5" id="KW-1185">Reference proteome</keyword>
<dbReference type="STRING" id="180163.SAMN02745174_00412"/>
<evidence type="ECO:0000313" key="4">
    <source>
        <dbReference type="EMBL" id="SJZ41392.1"/>
    </source>
</evidence>
<dbReference type="Pfam" id="PF02738">
    <property type="entry name" value="MoCoBD_1"/>
    <property type="match status" value="1"/>
</dbReference>
<dbReference type="InterPro" id="IPR036856">
    <property type="entry name" value="Ald_Oxase/Xan_DH_a/b_sf"/>
</dbReference>
<dbReference type="PANTHER" id="PTHR11908">
    <property type="entry name" value="XANTHINE DEHYDROGENASE"/>
    <property type="match status" value="1"/>
</dbReference>
<dbReference type="Gene3D" id="3.90.1170.50">
    <property type="entry name" value="Aldehyde oxidase/xanthine dehydrogenase, a/b hammerhead"/>
    <property type="match status" value="1"/>
</dbReference>
<dbReference type="InterPro" id="IPR016208">
    <property type="entry name" value="Ald_Oxase/xanthine_DH-like"/>
</dbReference>
<feature type="domain" description="Aldehyde oxidase/xanthine dehydrogenase a/b hammerhead" evidence="3">
    <location>
        <begin position="10"/>
        <end position="123"/>
    </location>
</feature>
<dbReference type="EMBL" id="FUWX01000005">
    <property type="protein sequence ID" value="SJZ41392.1"/>
    <property type="molecule type" value="Genomic_DNA"/>
</dbReference>
<sequence length="711" mass="78406">MKIDSKGLVTGKALYTDDLANNKNYLTIKLLRSPHASGKILEIDTKIAKKVPGVENIFTYLDVPQSKFTLAGQSFPEPSPYDRKILDEYVRYVGDPVAIIAAIDEKTALKAMKLIKVKYEIFEPVLDFENAIDNKNLVHREKAHLNHDISYDNKRNIASQYFQERGDVSCALRESHIILERTYYTQPQIHAMMETYRTSASIDIHGRLDIISSTQVPFHVKRHLARALEISPSKIKVSKPCVGGGFGGKQTCVSEIYPAFVTLKTGKPSKIVFSRKEANVYSTNRHPMRITVKIGANEDGKINGIDLNVLSNTGAYGEHASTVTPLVAFKTFPLYSTIPMRINAQIVYTNTMVSGAFRGYGATQGTFAMESALNELATALNMDPIDLRLKNLQGDIVKCIEKGKELFEWDKRKKEVSIYPNKTLGVGMAVTMQGSGIPEVDTATAMIKLNDSGEFTLYIGVTDMGQGVDTILAQMASEVLETSMDNIIVQRIDTDISPYDPGAYASSGTYVTGNAVILACNKLLEKINIFSRKYNISPKDYKKIGELSIGYCAQEQLIERATWGGNTSPPPHIAGFAQVEVDNLTGECKVLEFLSVVDCGTVINPALAKVQVEGGTVQGIGLALYEDVIFGKKGNPLNDTLMQYKIPARKDIEKLSVHFIDNYEKTGPFGAKSLGEVVINTPAPAIFEGIYQCTKKRLRKLPITPEKILLG</sequence>